<feature type="domain" description="Methyl-accepting transducer" evidence="8">
    <location>
        <begin position="286"/>
        <end position="522"/>
    </location>
</feature>
<dbReference type="InterPro" id="IPR004089">
    <property type="entry name" value="MCPsignal_dom"/>
</dbReference>
<dbReference type="SMART" id="SM00283">
    <property type="entry name" value="MA"/>
    <property type="match status" value="1"/>
</dbReference>
<dbReference type="CDD" id="cd06225">
    <property type="entry name" value="HAMP"/>
    <property type="match status" value="1"/>
</dbReference>
<proteinExistence type="inferred from homology"/>
<feature type="transmembrane region" description="Helical" evidence="7">
    <location>
        <begin position="195"/>
        <end position="218"/>
    </location>
</feature>
<keyword evidence="11" id="KW-1185">Reference proteome</keyword>
<accession>A0A4Y8Q0H0</accession>
<evidence type="ECO:0000256" key="4">
    <source>
        <dbReference type="ARBA" id="ARBA00023224"/>
    </source>
</evidence>
<feature type="domain" description="HAMP" evidence="9">
    <location>
        <begin position="215"/>
        <end position="267"/>
    </location>
</feature>
<evidence type="ECO:0000256" key="5">
    <source>
        <dbReference type="ARBA" id="ARBA00029447"/>
    </source>
</evidence>
<sequence length="572" mass="60801">MNSILTRMVLFFSGLILIAGAVLGLTIYRASTGLVENSLGLQAKAVAERAAKLIDPEEFAKLNAESGETPYYAKLREQLNVMRETNGMKFLYTLAKTSKDGKDVYYYVVDGAPQDFSPDDFSPLGEPEENAYPGMIKAFASGQAQIGELTKDEYGATVTAYVPVLDKGGKLIGVVGGDLDSTAVYALMESNRTTMLWVALLIFVVSVLLVFVLARFLVQPLRKLTAQVAKVRAGDMTVRVGMARKDEIGALAAAFEQLIADTAVFIKAIRSGSDRLSGASAGVTEHAHHTTEASHAIAASIREASRGADTQVMRAADTTRAMEEMTLGMQRIAEYASVVAEVSQETTDEAQRGNESILTAVSRMEAIYASSSQMAAATKHLEGRSGEIGEITLLMAGIASQTNLLALNAAIEAARAGENGRGFAVVADEVRKLANQSQVSSQRISELIEAILVQTAELSASMDVNAGEVQAGLGIVKEAGTAFGSIMQGLERMNQQVQEVSSASQEISAGSEEVAASVDEMEKISRQAAQHFQGVAARSEAQLADMGEVSASAASLREMAGELKQLVSRFKV</sequence>
<dbReference type="AlphaFoldDB" id="A0A4Y8Q0H0"/>
<keyword evidence="4 6" id="KW-0807">Transducer</keyword>
<dbReference type="PANTHER" id="PTHR32089">
    <property type="entry name" value="METHYL-ACCEPTING CHEMOTAXIS PROTEIN MCPB"/>
    <property type="match status" value="1"/>
</dbReference>
<keyword evidence="7" id="KW-0812">Transmembrane</keyword>
<evidence type="ECO:0000256" key="2">
    <source>
        <dbReference type="ARBA" id="ARBA00022475"/>
    </source>
</evidence>
<evidence type="ECO:0000259" key="9">
    <source>
        <dbReference type="PROSITE" id="PS50885"/>
    </source>
</evidence>
<protein>
    <submittedName>
        <fullName evidence="10">Methyl-accepting chemotaxis protein</fullName>
    </submittedName>
</protein>
<dbReference type="PROSITE" id="PS50885">
    <property type="entry name" value="HAMP"/>
    <property type="match status" value="1"/>
</dbReference>
<dbReference type="RefSeq" id="WP_134753262.1">
    <property type="nucleotide sequence ID" value="NZ_MYFO02000002.1"/>
</dbReference>
<keyword evidence="3 7" id="KW-0472">Membrane</keyword>
<dbReference type="Proteomes" id="UP000298246">
    <property type="component" value="Unassembled WGS sequence"/>
</dbReference>
<dbReference type="SUPFAM" id="SSF58104">
    <property type="entry name" value="Methyl-accepting chemotaxis protein (MCP) signaling domain"/>
    <property type="match status" value="1"/>
</dbReference>
<dbReference type="OrthoDB" id="369835at2"/>
<evidence type="ECO:0000256" key="6">
    <source>
        <dbReference type="PROSITE-ProRule" id="PRU00284"/>
    </source>
</evidence>
<evidence type="ECO:0000313" key="10">
    <source>
        <dbReference type="EMBL" id="TFE87245.1"/>
    </source>
</evidence>
<dbReference type="Gene3D" id="1.10.287.950">
    <property type="entry name" value="Methyl-accepting chemotaxis protein"/>
    <property type="match status" value="1"/>
</dbReference>
<dbReference type="PANTHER" id="PTHR32089:SF112">
    <property type="entry name" value="LYSOZYME-LIKE PROTEIN-RELATED"/>
    <property type="match status" value="1"/>
</dbReference>
<dbReference type="Pfam" id="PF00015">
    <property type="entry name" value="MCPsignal"/>
    <property type="match status" value="1"/>
</dbReference>
<comment type="similarity">
    <text evidence="5">Belongs to the methyl-accepting chemotaxis (MCP) protein family.</text>
</comment>
<dbReference type="SMART" id="SM00304">
    <property type="entry name" value="HAMP"/>
    <property type="match status" value="1"/>
</dbReference>
<dbReference type="CDD" id="cd18773">
    <property type="entry name" value="PDC1_HK_sensor"/>
    <property type="match status" value="1"/>
</dbReference>
<dbReference type="EMBL" id="MYFO01000014">
    <property type="protein sequence ID" value="TFE87245.1"/>
    <property type="molecule type" value="Genomic_DNA"/>
</dbReference>
<dbReference type="PROSITE" id="PS50111">
    <property type="entry name" value="CHEMOTAXIS_TRANSDUC_2"/>
    <property type="match status" value="1"/>
</dbReference>
<evidence type="ECO:0000256" key="1">
    <source>
        <dbReference type="ARBA" id="ARBA00004236"/>
    </source>
</evidence>
<keyword evidence="7" id="KW-1133">Transmembrane helix</keyword>
<name>A0A4Y8Q0H0_9BACL</name>
<evidence type="ECO:0000256" key="3">
    <source>
        <dbReference type="ARBA" id="ARBA00023136"/>
    </source>
</evidence>
<dbReference type="Gene3D" id="6.10.340.10">
    <property type="match status" value="1"/>
</dbReference>
<evidence type="ECO:0000313" key="11">
    <source>
        <dbReference type="Proteomes" id="UP000298246"/>
    </source>
</evidence>
<organism evidence="10 11">
    <name type="scientific">Paenibacillus athensensis</name>
    <dbReference type="NCBI Taxonomy" id="1967502"/>
    <lineage>
        <taxon>Bacteria</taxon>
        <taxon>Bacillati</taxon>
        <taxon>Bacillota</taxon>
        <taxon>Bacilli</taxon>
        <taxon>Bacillales</taxon>
        <taxon>Paenibacillaceae</taxon>
        <taxon>Paenibacillus</taxon>
    </lineage>
</organism>
<dbReference type="InterPro" id="IPR029151">
    <property type="entry name" value="Sensor-like_sf"/>
</dbReference>
<evidence type="ECO:0000259" key="8">
    <source>
        <dbReference type="PROSITE" id="PS50111"/>
    </source>
</evidence>
<comment type="caution">
    <text evidence="10">The sequence shown here is derived from an EMBL/GenBank/DDBJ whole genome shotgun (WGS) entry which is preliminary data.</text>
</comment>
<dbReference type="GO" id="GO:0007165">
    <property type="term" value="P:signal transduction"/>
    <property type="evidence" value="ECO:0007669"/>
    <property type="project" value="UniProtKB-KW"/>
</dbReference>
<comment type="subcellular location">
    <subcellularLocation>
        <location evidence="1">Cell membrane</location>
    </subcellularLocation>
</comment>
<gene>
    <name evidence="10" type="ORF">B5M42_12410</name>
</gene>
<reference evidence="10 11" key="1">
    <citation type="submission" date="2017-03" db="EMBL/GenBank/DDBJ databases">
        <title>Isolation of Levoglucosan Utilizing Bacteria.</title>
        <authorList>
            <person name="Arya A.S."/>
        </authorList>
    </citation>
    <scope>NUCLEOTIDE SEQUENCE [LARGE SCALE GENOMIC DNA]</scope>
    <source>
        <strain evidence="10 11">MEC069</strain>
    </source>
</reference>
<dbReference type="CDD" id="cd11386">
    <property type="entry name" value="MCP_signal"/>
    <property type="match status" value="1"/>
</dbReference>
<dbReference type="Pfam" id="PF00672">
    <property type="entry name" value="HAMP"/>
    <property type="match status" value="1"/>
</dbReference>
<evidence type="ECO:0000256" key="7">
    <source>
        <dbReference type="SAM" id="Phobius"/>
    </source>
</evidence>
<dbReference type="InterPro" id="IPR003660">
    <property type="entry name" value="HAMP_dom"/>
</dbReference>
<keyword evidence="2" id="KW-1003">Cell membrane</keyword>
<dbReference type="GO" id="GO:0005886">
    <property type="term" value="C:plasma membrane"/>
    <property type="evidence" value="ECO:0007669"/>
    <property type="project" value="UniProtKB-SubCell"/>
</dbReference>
<dbReference type="SUPFAM" id="SSF103190">
    <property type="entry name" value="Sensory domain-like"/>
    <property type="match status" value="1"/>
</dbReference>